<dbReference type="InterPro" id="IPR032710">
    <property type="entry name" value="NTF2-like_dom_sf"/>
</dbReference>
<proteinExistence type="predicted"/>
<evidence type="ECO:0000259" key="1">
    <source>
        <dbReference type="Pfam" id="PF17775"/>
    </source>
</evidence>
<organism evidence="2 3">
    <name type="scientific">Vibrio agarivorans</name>
    <dbReference type="NCBI Taxonomy" id="153622"/>
    <lineage>
        <taxon>Bacteria</taxon>
        <taxon>Pseudomonadati</taxon>
        <taxon>Pseudomonadota</taxon>
        <taxon>Gammaproteobacteria</taxon>
        <taxon>Vibrionales</taxon>
        <taxon>Vibrionaceae</taxon>
        <taxon>Vibrio</taxon>
    </lineage>
</organism>
<dbReference type="PANTHER" id="PTHR33747:SF1">
    <property type="entry name" value="ADENYLATE CYCLASE-ASSOCIATED CAP C-TERMINAL DOMAIN-CONTAINING PROTEIN"/>
    <property type="match status" value="1"/>
</dbReference>
<dbReference type="SUPFAM" id="SSF54427">
    <property type="entry name" value="NTF2-like"/>
    <property type="match status" value="1"/>
</dbReference>
<dbReference type="Pfam" id="PF02810">
    <property type="entry name" value="SEC-C"/>
    <property type="match status" value="2"/>
</dbReference>
<dbReference type="NCBIfam" id="NF002449">
    <property type="entry name" value="PRK01617.1"/>
    <property type="match status" value="1"/>
</dbReference>
<protein>
    <submittedName>
        <fullName evidence="2">YchJ family metal-binding protein</fullName>
    </submittedName>
</protein>
<dbReference type="RefSeq" id="WP_289962793.1">
    <property type="nucleotide sequence ID" value="NZ_JAUEOZ010000002.1"/>
</dbReference>
<dbReference type="Gene3D" id="3.10.450.50">
    <property type="match status" value="1"/>
</dbReference>
<dbReference type="Proteomes" id="UP001169719">
    <property type="component" value="Unassembled WGS sequence"/>
</dbReference>
<dbReference type="InterPro" id="IPR048469">
    <property type="entry name" value="YchJ-like_M"/>
</dbReference>
<name>A0ABT7Y3W6_9VIBR</name>
<sequence>MTTCPCKSGQAYAQCCEPVHQNHHNASIPEQLMRARYCAHVLDLVDFVVATYHPSCNAQDDYDAIADSVRSDWVNLEVTSRENGSHSDEGFVTFKAYLNQDGETLCLEERSRFVREEGLWYYIDGTFPEAAIETVKKPQPVAHDKIGRNDPCPCGSGKKFKKCCG</sequence>
<keyword evidence="3" id="KW-1185">Reference proteome</keyword>
<gene>
    <name evidence="2" type="ORF">QWJ08_15480</name>
</gene>
<dbReference type="Pfam" id="PF17775">
    <property type="entry name" value="YchJ_M-like"/>
    <property type="match status" value="1"/>
</dbReference>
<evidence type="ECO:0000313" key="2">
    <source>
        <dbReference type="EMBL" id="MDN2482740.1"/>
    </source>
</evidence>
<feature type="domain" description="YchJ-like middle NTF2-like" evidence="1">
    <location>
        <begin position="29"/>
        <end position="125"/>
    </location>
</feature>
<reference evidence="2" key="1">
    <citation type="submission" date="2024-05" db="EMBL/GenBank/DDBJ databases">
        <title>Genome Sequences of Four Agar- Degrading Marine Bacteria.</title>
        <authorList>
            <person name="Phillips E.K."/>
            <person name="Shaffer J.C."/>
            <person name="Henson M.W."/>
            <person name="Temperton B."/>
            <person name="Thrash C.J."/>
            <person name="Martin M.O."/>
        </authorList>
    </citation>
    <scope>NUCLEOTIDE SEQUENCE</scope>
    <source>
        <strain evidence="2">EKP203</strain>
    </source>
</reference>
<dbReference type="PANTHER" id="PTHR33747">
    <property type="entry name" value="UPF0225 PROTEIN SCO1677"/>
    <property type="match status" value="1"/>
</dbReference>
<evidence type="ECO:0000313" key="3">
    <source>
        <dbReference type="Proteomes" id="UP001169719"/>
    </source>
</evidence>
<accession>A0ABT7Y3W6</accession>
<dbReference type="EMBL" id="JAUEOZ010000002">
    <property type="protein sequence ID" value="MDN2482740.1"/>
    <property type="molecule type" value="Genomic_DNA"/>
</dbReference>
<dbReference type="NCBIfam" id="NF002592">
    <property type="entry name" value="PRK02250.1"/>
    <property type="match status" value="1"/>
</dbReference>
<dbReference type="InterPro" id="IPR004027">
    <property type="entry name" value="SEC_C_motif"/>
</dbReference>
<comment type="caution">
    <text evidence="2">The sequence shown here is derived from an EMBL/GenBank/DDBJ whole genome shotgun (WGS) entry which is preliminary data.</text>
</comment>
<dbReference type="SUPFAM" id="SSF103642">
    <property type="entry name" value="Sec-C motif"/>
    <property type="match status" value="1"/>
</dbReference>